<accession>A0A429ZZV0</accession>
<comment type="similarity">
    <text evidence="1">Belongs to the UPF0122 family.</text>
</comment>
<dbReference type="Pfam" id="PF04297">
    <property type="entry name" value="UPF0122"/>
    <property type="match status" value="1"/>
</dbReference>
<protein>
    <recommendedName>
        <fullName evidence="5">Sigma-70 family RNA polymerase sigma factor</fullName>
    </recommendedName>
</protein>
<dbReference type="OrthoDB" id="2184014at2"/>
<dbReference type="InterPro" id="IPR013324">
    <property type="entry name" value="RNA_pol_sigma_r3/r4-like"/>
</dbReference>
<sequence>MTEEELINNYHVLILGALKRCHIRPHHPEFEDHLQTSRIVLIESYREFIAENKSLSAFHNYVYQRIYWEIIDTIRKEARRQAVLETNDDLPETTRIVADFDEETIAVSELIDTLAPHLTEHEKIYLRESYVNDLSIKELAKKYQVSRTAVYKWRYGVAKKYLKYFAK</sequence>
<gene>
    <name evidence="3" type="ORF">CBF37_04430</name>
</gene>
<evidence type="ECO:0000256" key="1">
    <source>
        <dbReference type="ARBA" id="ARBA00008720"/>
    </source>
</evidence>
<dbReference type="SUPFAM" id="SSF88659">
    <property type="entry name" value="Sigma3 and sigma4 domains of RNA polymerase sigma factors"/>
    <property type="match status" value="1"/>
</dbReference>
<dbReference type="Gene3D" id="1.10.1740.10">
    <property type="match status" value="1"/>
</dbReference>
<dbReference type="InterPro" id="IPR007394">
    <property type="entry name" value="UPF0122"/>
</dbReference>
<dbReference type="Gene3D" id="1.10.10.10">
    <property type="entry name" value="Winged helix-like DNA-binding domain superfamily/Winged helix DNA-binding domain"/>
    <property type="match status" value="1"/>
</dbReference>
<evidence type="ECO:0000256" key="2">
    <source>
        <dbReference type="ARBA" id="ARBA00024764"/>
    </source>
</evidence>
<dbReference type="SUPFAM" id="SSF88946">
    <property type="entry name" value="Sigma2 domain of RNA polymerase sigma factors"/>
    <property type="match status" value="1"/>
</dbReference>
<evidence type="ECO:0000313" key="3">
    <source>
        <dbReference type="EMBL" id="RST99580.1"/>
    </source>
</evidence>
<dbReference type="EMBL" id="NGJS01000004">
    <property type="protein sequence ID" value="RST99580.1"/>
    <property type="molecule type" value="Genomic_DNA"/>
</dbReference>
<dbReference type="InterPro" id="IPR013325">
    <property type="entry name" value="RNA_pol_sigma_r2"/>
</dbReference>
<dbReference type="InterPro" id="IPR014284">
    <property type="entry name" value="RNA_pol_sigma-70_dom"/>
</dbReference>
<proteinExistence type="inferred from homology"/>
<dbReference type="InterPro" id="IPR036388">
    <property type="entry name" value="WH-like_DNA-bd_sf"/>
</dbReference>
<organism evidence="3 4">
    <name type="scientific">Vagococcus vulneris</name>
    <dbReference type="NCBI Taxonomy" id="1977869"/>
    <lineage>
        <taxon>Bacteria</taxon>
        <taxon>Bacillati</taxon>
        <taxon>Bacillota</taxon>
        <taxon>Bacilli</taxon>
        <taxon>Lactobacillales</taxon>
        <taxon>Enterococcaceae</taxon>
        <taxon>Vagococcus</taxon>
    </lineage>
</organism>
<dbReference type="GO" id="GO:0006352">
    <property type="term" value="P:DNA-templated transcription initiation"/>
    <property type="evidence" value="ECO:0007669"/>
    <property type="project" value="InterPro"/>
</dbReference>
<evidence type="ECO:0008006" key="5">
    <source>
        <dbReference type="Google" id="ProtNLM"/>
    </source>
</evidence>
<comment type="function">
    <text evidence="2">Might take part in the signal recognition particle (SRP) pathway. This is inferred from the conservation of its genetic proximity to ftsY/ffh. May be a regulatory protein.</text>
</comment>
<evidence type="ECO:0000313" key="4">
    <source>
        <dbReference type="Proteomes" id="UP000287857"/>
    </source>
</evidence>
<name>A0A429ZZV0_9ENTE</name>
<dbReference type="GO" id="GO:0003700">
    <property type="term" value="F:DNA-binding transcription factor activity"/>
    <property type="evidence" value="ECO:0007669"/>
    <property type="project" value="InterPro"/>
</dbReference>
<dbReference type="NCBIfam" id="TIGR02937">
    <property type="entry name" value="sigma70-ECF"/>
    <property type="match status" value="1"/>
</dbReference>
<dbReference type="AlphaFoldDB" id="A0A429ZZV0"/>
<comment type="caution">
    <text evidence="3">The sequence shown here is derived from an EMBL/GenBank/DDBJ whole genome shotgun (WGS) entry which is preliminary data.</text>
</comment>
<dbReference type="Proteomes" id="UP000287857">
    <property type="component" value="Unassembled WGS sequence"/>
</dbReference>
<keyword evidence="4" id="KW-1185">Reference proteome</keyword>
<dbReference type="RefSeq" id="WP_125983518.1">
    <property type="nucleotide sequence ID" value="NZ_NGJS01000004.1"/>
</dbReference>
<reference evidence="3 4" key="1">
    <citation type="submission" date="2017-05" db="EMBL/GenBank/DDBJ databases">
        <title>Vagococcus spp. assemblies.</title>
        <authorList>
            <person name="Gulvik C.A."/>
        </authorList>
    </citation>
    <scope>NUCLEOTIDE SEQUENCE [LARGE SCALE GENOMIC DNA]</scope>
    <source>
        <strain evidence="3 4">SS1995</strain>
    </source>
</reference>